<feature type="region of interest" description="Disordered" evidence="1">
    <location>
        <begin position="24"/>
        <end position="54"/>
    </location>
</feature>
<dbReference type="AlphaFoldDB" id="A0A919R992"/>
<evidence type="ECO:0000313" key="2">
    <source>
        <dbReference type="EMBL" id="GII81573.1"/>
    </source>
</evidence>
<evidence type="ECO:0000256" key="1">
    <source>
        <dbReference type="SAM" id="MobiDB-lite"/>
    </source>
</evidence>
<protein>
    <submittedName>
        <fullName evidence="2">Uncharacterized protein</fullName>
    </submittedName>
</protein>
<sequence length="89" mass="10095">MYPSATRLVPQALQLLVQARHAAHPLLDPRQRRQDGLTRAMSRHTPPHQRKGPPDLLVWQFIDQMMELFTLHAHVSSLSAIAPSPSYLP</sequence>
<gene>
    <name evidence="2" type="ORF">Sru01_65550</name>
</gene>
<accession>A0A919R992</accession>
<name>A0A919R992_9ACTN</name>
<comment type="caution">
    <text evidence="2">The sequence shown here is derived from an EMBL/GenBank/DDBJ whole genome shotgun (WGS) entry which is preliminary data.</text>
</comment>
<organism evidence="2 3">
    <name type="scientific">Sphaerisporangium rufum</name>
    <dbReference type="NCBI Taxonomy" id="1381558"/>
    <lineage>
        <taxon>Bacteria</taxon>
        <taxon>Bacillati</taxon>
        <taxon>Actinomycetota</taxon>
        <taxon>Actinomycetes</taxon>
        <taxon>Streptosporangiales</taxon>
        <taxon>Streptosporangiaceae</taxon>
        <taxon>Sphaerisporangium</taxon>
    </lineage>
</organism>
<keyword evidence="3" id="KW-1185">Reference proteome</keyword>
<dbReference type="Proteomes" id="UP000655287">
    <property type="component" value="Unassembled WGS sequence"/>
</dbReference>
<feature type="compositionally biased region" description="Basic residues" evidence="1">
    <location>
        <begin position="41"/>
        <end position="51"/>
    </location>
</feature>
<feature type="compositionally biased region" description="Basic and acidic residues" evidence="1">
    <location>
        <begin position="27"/>
        <end position="36"/>
    </location>
</feature>
<proteinExistence type="predicted"/>
<evidence type="ECO:0000313" key="3">
    <source>
        <dbReference type="Proteomes" id="UP000655287"/>
    </source>
</evidence>
<dbReference type="EMBL" id="BOOU01000101">
    <property type="protein sequence ID" value="GII81573.1"/>
    <property type="molecule type" value="Genomic_DNA"/>
</dbReference>
<reference evidence="2" key="1">
    <citation type="submission" date="2021-01" db="EMBL/GenBank/DDBJ databases">
        <title>Whole genome shotgun sequence of Sphaerisporangium rufum NBRC 109079.</title>
        <authorList>
            <person name="Komaki H."/>
            <person name="Tamura T."/>
        </authorList>
    </citation>
    <scope>NUCLEOTIDE SEQUENCE</scope>
    <source>
        <strain evidence="2">NBRC 109079</strain>
    </source>
</reference>